<protein>
    <submittedName>
        <fullName evidence="5">Uncharacterized protein</fullName>
    </submittedName>
</protein>
<dbReference type="STRING" id="133385.A0A2T9YVD9"/>
<comment type="similarity">
    <text evidence="2">Belongs to the DCP1 family.</text>
</comment>
<feature type="compositionally biased region" description="Basic and acidic residues" evidence="4">
    <location>
        <begin position="238"/>
        <end position="257"/>
    </location>
</feature>
<evidence type="ECO:0000256" key="2">
    <source>
        <dbReference type="ARBA" id="ARBA00008778"/>
    </source>
</evidence>
<keyword evidence="6" id="KW-1185">Reference proteome</keyword>
<evidence type="ECO:0000256" key="1">
    <source>
        <dbReference type="ARBA" id="ARBA00004496"/>
    </source>
</evidence>
<sequence length="440" mass="49592">MPVSSAQTTQKTLSLSNYAETLAPDFDFQIQGGIIMYKSHQEEQVFGLWLYEKKEVKKICRQLSLCSIRSVAVTNQKSGLDGHTNDTSYKNNCPESNKSSEKRVESNSLANDQQEQLKQKIEAMFGKDFITSKQDKLDNVAHNKTANSTNNSNNDKIKGGIKFTPEGFFKALVKKDLVESDNRNVGNLHYRDIKQDIQSNDVNVQSDVQENGVQSLITKLSTMGVKVNDNSHKQHLPNTKETDNDKQETSFKAKPLDNKNNGKIVGKEEDYYDVQQQRQDHYESKPQIQSDIAKESAMDLITYLNNSLARDQSNVSVPNGHIGVGWTQTHGGMINNNGIMAPRLNIPMYHNQTHFTNTRPKINYLGYPSVESAKDDSSSGGLVVGNSANNMMLDPIVMRTMSVNPLNNNYALFNPEFSGKYYLPRSFYPQFNESPNFRPH</sequence>
<accession>A0A2T9YVD9</accession>
<evidence type="ECO:0000256" key="4">
    <source>
        <dbReference type="SAM" id="MobiDB-lite"/>
    </source>
</evidence>
<comment type="subcellular location">
    <subcellularLocation>
        <location evidence="1">Cytoplasm</location>
    </subcellularLocation>
</comment>
<dbReference type="GO" id="GO:0008047">
    <property type="term" value="F:enzyme activator activity"/>
    <property type="evidence" value="ECO:0007669"/>
    <property type="project" value="InterPro"/>
</dbReference>
<organism evidence="5 6">
    <name type="scientific">Smittium simulii</name>
    <dbReference type="NCBI Taxonomy" id="133385"/>
    <lineage>
        <taxon>Eukaryota</taxon>
        <taxon>Fungi</taxon>
        <taxon>Fungi incertae sedis</taxon>
        <taxon>Zoopagomycota</taxon>
        <taxon>Kickxellomycotina</taxon>
        <taxon>Harpellomycetes</taxon>
        <taxon>Harpellales</taxon>
        <taxon>Legeriomycetaceae</taxon>
        <taxon>Smittium</taxon>
    </lineage>
</organism>
<keyword evidence="3" id="KW-0963">Cytoplasm</keyword>
<dbReference type="AlphaFoldDB" id="A0A2T9YVD9"/>
<proteinExistence type="inferred from homology"/>
<reference evidence="5 6" key="1">
    <citation type="journal article" date="2018" name="MBio">
        <title>Comparative Genomics Reveals the Core Gene Toolbox for the Fungus-Insect Symbiosis.</title>
        <authorList>
            <person name="Wang Y."/>
            <person name="Stata M."/>
            <person name="Wang W."/>
            <person name="Stajich J.E."/>
            <person name="White M.M."/>
            <person name="Moncalvo J.M."/>
        </authorList>
    </citation>
    <scope>NUCLEOTIDE SEQUENCE [LARGE SCALE GENOMIC DNA]</scope>
    <source>
        <strain evidence="5 6">SWE-8-4</strain>
    </source>
</reference>
<dbReference type="SUPFAM" id="SSF50729">
    <property type="entry name" value="PH domain-like"/>
    <property type="match status" value="1"/>
</dbReference>
<dbReference type="OrthoDB" id="440673at2759"/>
<dbReference type="Proteomes" id="UP000245383">
    <property type="component" value="Unassembled WGS sequence"/>
</dbReference>
<dbReference type="InterPro" id="IPR011993">
    <property type="entry name" value="PH-like_dom_sf"/>
</dbReference>
<evidence type="ECO:0000313" key="5">
    <source>
        <dbReference type="EMBL" id="PVU96310.1"/>
    </source>
</evidence>
<evidence type="ECO:0000313" key="6">
    <source>
        <dbReference type="Proteomes" id="UP000245383"/>
    </source>
</evidence>
<comment type="caution">
    <text evidence="5">The sequence shown here is derived from an EMBL/GenBank/DDBJ whole genome shotgun (WGS) entry which is preliminary data.</text>
</comment>
<dbReference type="GO" id="GO:0005737">
    <property type="term" value="C:cytoplasm"/>
    <property type="evidence" value="ECO:0007669"/>
    <property type="project" value="UniProtKB-SubCell"/>
</dbReference>
<name>A0A2T9YVD9_9FUNG</name>
<feature type="region of interest" description="Disordered" evidence="4">
    <location>
        <begin position="229"/>
        <end position="263"/>
    </location>
</feature>
<dbReference type="Gene3D" id="2.30.29.30">
    <property type="entry name" value="Pleckstrin-homology domain (PH domain)/Phosphotyrosine-binding domain (PTB)"/>
    <property type="match status" value="1"/>
</dbReference>
<dbReference type="EMBL" id="MBFR01000036">
    <property type="protein sequence ID" value="PVU96310.1"/>
    <property type="molecule type" value="Genomic_DNA"/>
</dbReference>
<feature type="region of interest" description="Disordered" evidence="4">
    <location>
        <begin position="77"/>
        <end position="113"/>
    </location>
</feature>
<feature type="compositionally biased region" description="Polar residues" evidence="4">
    <location>
        <begin position="85"/>
        <end position="97"/>
    </location>
</feature>
<dbReference type="InterPro" id="IPR010334">
    <property type="entry name" value="Dcp1"/>
</dbReference>
<dbReference type="Pfam" id="PF06058">
    <property type="entry name" value="DCP1"/>
    <property type="match status" value="1"/>
</dbReference>
<evidence type="ECO:0000256" key="3">
    <source>
        <dbReference type="ARBA" id="ARBA00022490"/>
    </source>
</evidence>
<dbReference type="GO" id="GO:0000290">
    <property type="term" value="P:deadenylation-dependent decapping of nuclear-transcribed mRNA"/>
    <property type="evidence" value="ECO:0007669"/>
    <property type="project" value="InterPro"/>
</dbReference>
<gene>
    <name evidence="5" type="ORF">BB561_001277</name>
</gene>